<dbReference type="RefSeq" id="WP_015025070.1">
    <property type="nucleotide sequence ID" value="NC_018721.1"/>
</dbReference>
<proteinExistence type="predicted"/>
<dbReference type="KEGG" id="ptq:P700755_002782"/>
<reference evidence="1" key="2">
    <citation type="submission" date="2012-09" db="EMBL/GenBank/DDBJ databases">
        <title>The complete sequence of Psychroflexus torquis an extreme psychrophile from sea-ice that is stimulated by light.</title>
        <authorList>
            <person name="Feng S."/>
            <person name="Powell S.M."/>
            <person name="Bowman J.P."/>
        </authorList>
    </citation>
    <scope>NUCLEOTIDE SEQUENCE [LARGE SCALE GENOMIC DNA]</scope>
    <source>
        <strain evidence="1">ATCC 700755</strain>
    </source>
</reference>
<gene>
    <name evidence="1" type="ordered locus">P700755_002782</name>
</gene>
<reference evidence="1" key="1">
    <citation type="submission" date="2006-03" db="EMBL/GenBank/DDBJ databases">
        <authorList>
            <person name="Bowman J."/>
            <person name="Ferriera S."/>
            <person name="Johnson J."/>
            <person name="Kravitz S."/>
            <person name="Halpern A."/>
            <person name="Remington K."/>
            <person name="Beeson K."/>
            <person name="Tran B."/>
            <person name="Rogers Y.-H."/>
            <person name="Friedman R."/>
            <person name="Venter J.C."/>
        </authorList>
    </citation>
    <scope>NUCLEOTIDE SEQUENCE [LARGE SCALE GENOMIC DNA]</scope>
    <source>
        <strain evidence="1">ATCC 700755</strain>
    </source>
</reference>
<dbReference type="OrthoDB" id="1275259at2"/>
<dbReference type="AlphaFoldDB" id="K4IGQ3"/>
<accession>K4IGQ3</accession>
<evidence type="ECO:0000313" key="1">
    <source>
        <dbReference type="EMBL" id="AFU69509.1"/>
    </source>
</evidence>
<evidence type="ECO:0000313" key="2">
    <source>
        <dbReference type="Proteomes" id="UP000008514"/>
    </source>
</evidence>
<name>K4IGQ3_PSYTT</name>
<dbReference type="Proteomes" id="UP000008514">
    <property type="component" value="Chromosome"/>
</dbReference>
<protein>
    <submittedName>
        <fullName evidence="1">Uncharacterized protein</fullName>
    </submittedName>
</protein>
<organism evidence="1 2">
    <name type="scientific">Psychroflexus torquis (strain ATCC 700755 / CIP 106069 / ACAM 623)</name>
    <dbReference type="NCBI Taxonomy" id="313595"/>
    <lineage>
        <taxon>Bacteria</taxon>
        <taxon>Pseudomonadati</taxon>
        <taxon>Bacteroidota</taxon>
        <taxon>Flavobacteriia</taxon>
        <taxon>Flavobacteriales</taxon>
        <taxon>Flavobacteriaceae</taxon>
        <taxon>Psychroflexus</taxon>
    </lineage>
</organism>
<dbReference type="STRING" id="313595.P700755_002782"/>
<sequence length="353" mass="41741">MNLLQNSWNQLDSEFPSFLINDNDLFHSLFDTFILDVEEYKLKFKNGSDSYSGLKEWPLLKNKKKFIVLNWNFISNKLYEGLIFDFYKKSGINNNPKFKNFTNYKNLIANKVTEKRLFEKILPKYLKGKNTVLKFDENIIQGFPDAYFRSGKYIFLFEIKDAYFSAAAVNSYSHIKIKEEIDKKYNTKNKGTGQIIKHLVKLIKDPFENKTYKELNIKIKNLVIYPVIIYTSSIFESPGFNKYLIEEFENKLNENNLDNSFGQIKNLTFMSLSFLINNLSNADKFIFKDIIDNFHNKVKEIEKKHNKTNNIDLLNKSNNNFEYFSKDYLLKRNVVMSKPIFKEAVKILELKNT</sequence>
<dbReference type="EMBL" id="CP003879">
    <property type="protein sequence ID" value="AFU69509.1"/>
    <property type="molecule type" value="Genomic_DNA"/>
</dbReference>
<keyword evidence="2" id="KW-1185">Reference proteome</keyword>
<dbReference type="HOGENOM" id="CLU_784973_0_0_10"/>